<reference evidence="1" key="1">
    <citation type="journal article" date="2014" name="Nat. Commun.">
        <title>Multiple recent horizontal transfers of a large genomic region in cheese making fungi.</title>
        <authorList>
            <person name="Cheeseman K."/>
            <person name="Ropars J."/>
            <person name="Renault P."/>
            <person name="Dupont J."/>
            <person name="Gouzy J."/>
            <person name="Branca A."/>
            <person name="Abraham A.L."/>
            <person name="Ceppi M."/>
            <person name="Conseiller E."/>
            <person name="Debuchy R."/>
            <person name="Malagnac F."/>
            <person name="Goarin A."/>
            <person name="Silar P."/>
            <person name="Lacoste S."/>
            <person name="Sallet E."/>
            <person name="Bensimon A."/>
            <person name="Giraud T."/>
            <person name="Brygoo Y."/>
        </authorList>
    </citation>
    <scope>NUCLEOTIDE SEQUENCE [LARGE SCALE GENOMIC DNA]</scope>
    <source>
        <strain evidence="1">FM164</strain>
    </source>
</reference>
<dbReference type="Proteomes" id="UP000030686">
    <property type="component" value="Unassembled WGS sequence"/>
</dbReference>
<dbReference type="AlphaFoldDB" id="W6QP21"/>
<gene>
    <name evidence="1" type="ORF">PROQFM164_S04g000710</name>
</gene>
<evidence type="ECO:0000313" key="2">
    <source>
        <dbReference type="Proteomes" id="UP000030686"/>
    </source>
</evidence>
<name>W6QP21_PENRF</name>
<organism evidence="1 2">
    <name type="scientific">Penicillium roqueforti (strain FM164)</name>
    <dbReference type="NCBI Taxonomy" id="1365484"/>
    <lineage>
        <taxon>Eukaryota</taxon>
        <taxon>Fungi</taxon>
        <taxon>Dikarya</taxon>
        <taxon>Ascomycota</taxon>
        <taxon>Pezizomycotina</taxon>
        <taxon>Eurotiomycetes</taxon>
        <taxon>Eurotiomycetidae</taxon>
        <taxon>Eurotiales</taxon>
        <taxon>Aspergillaceae</taxon>
        <taxon>Penicillium</taxon>
    </lineage>
</organism>
<proteinExistence type="predicted"/>
<keyword evidence="2" id="KW-1185">Reference proteome</keyword>
<dbReference type="OrthoDB" id="3641682at2759"/>
<dbReference type="EMBL" id="HG792018">
    <property type="protein sequence ID" value="CDM35829.1"/>
    <property type="molecule type" value="Genomic_DNA"/>
</dbReference>
<sequence>MLNSINAFNELLGVSNLFDSVGFSVSDSQTYSVSNTVTCNGVSAERGDICVLFYQAVTVFTANVKEVNSCACGGGTTIIDRGEAIVYAPNPNQVGSVTGRGINVANHGVQQGEGPWIADYVNLRAPAGCAIPIEANRYQD</sequence>
<evidence type="ECO:0000313" key="1">
    <source>
        <dbReference type="EMBL" id="CDM35829.1"/>
    </source>
</evidence>
<protein>
    <submittedName>
        <fullName evidence="1">Genomic scaffold, ProqFM164S04</fullName>
    </submittedName>
</protein>
<accession>W6QP21</accession>